<evidence type="ECO:0000313" key="2">
    <source>
        <dbReference type="EMBL" id="MEZ0475313.1"/>
    </source>
</evidence>
<keyword evidence="3" id="KW-1185">Reference proteome</keyword>
<dbReference type="EMBL" id="JBFWIC010000015">
    <property type="protein sequence ID" value="MEZ0475313.1"/>
    <property type="molecule type" value="Genomic_DNA"/>
</dbReference>
<name>A0ABV4HRV5_9GAMM</name>
<feature type="compositionally biased region" description="Basic and acidic residues" evidence="1">
    <location>
        <begin position="37"/>
        <end position="50"/>
    </location>
</feature>
<dbReference type="Proteomes" id="UP001566331">
    <property type="component" value="Unassembled WGS sequence"/>
</dbReference>
<reference evidence="2 3" key="1">
    <citation type="submission" date="2024-07" db="EMBL/GenBank/DDBJ databases">
        <title>Luteimonas salilacus sp. nov., isolated from the shore soil of Salt Lake in Tibet of China.</title>
        <authorList>
            <person name="Zhang X."/>
            <person name="Li A."/>
        </authorList>
    </citation>
    <scope>NUCLEOTIDE SEQUENCE [LARGE SCALE GENOMIC DNA]</scope>
    <source>
        <strain evidence="2 3">B3-2-R+30</strain>
    </source>
</reference>
<dbReference type="NCBIfam" id="NF033807">
    <property type="entry name" value="CopL_fam"/>
    <property type="match status" value="1"/>
</dbReference>
<organism evidence="2 3">
    <name type="scientific">Luteimonas salinilitoris</name>
    <dbReference type="NCBI Taxonomy" id="3237697"/>
    <lineage>
        <taxon>Bacteria</taxon>
        <taxon>Pseudomonadati</taxon>
        <taxon>Pseudomonadota</taxon>
        <taxon>Gammaproteobacteria</taxon>
        <taxon>Lysobacterales</taxon>
        <taxon>Lysobacteraceae</taxon>
        <taxon>Luteimonas</taxon>
    </lineage>
</organism>
<dbReference type="InterPro" id="IPR048034">
    <property type="entry name" value="CopL-like"/>
</dbReference>
<dbReference type="RefSeq" id="WP_370562780.1">
    <property type="nucleotide sequence ID" value="NZ_JBFWIB010000002.1"/>
</dbReference>
<gene>
    <name evidence="2" type="ORF">AB6713_11900</name>
</gene>
<comment type="caution">
    <text evidence="2">The sequence shown here is derived from an EMBL/GenBank/DDBJ whole genome shotgun (WGS) entry which is preliminary data.</text>
</comment>
<accession>A0ABV4HRV5</accession>
<sequence>MSPLALVMRYLLVLAFCLDGSIGLWRASAMAGDLSHHVGDRSASADHHDPSTATPTDEDCDDEPAAGQGAPVHEDCDCRVAGCACACGFAVTAVAGTVPFAAQHRLTAAPPARADMGVVQSSRSAVFRPPIG</sequence>
<protein>
    <submittedName>
        <fullName evidence="2">CopL family metal-binding regulatory protein</fullName>
    </submittedName>
</protein>
<proteinExistence type="predicted"/>
<evidence type="ECO:0000256" key="1">
    <source>
        <dbReference type="SAM" id="MobiDB-lite"/>
    </source>
</evidence>
<evidence type="ECO:0000313" key="3">
    <source>
        <dbReference type="Proteomes" id="UP001566331"/>
    </source>
</evidence>
<feature type="region of interest" description="Disordered" evidence="1">
    <location>
        <begin position="37"/>
        <end position="70"/>
    </location>
</feature>